<keyword evidence="3" id="KW-0804">Transcription</keyword>
<dbReference type="InterPro" id="IPR009057">
    <property type="entry name" value="Homeodomain-like_sf"/>
</dbReference>
<dbReference type="PANTHER" id="PTHR47504:SF6">
    <property type="entry name" value="ARAC-FAMILY TRANSCRIPTIONAL REGULATOR"/>
    <property type="match status" value="1"/>
</dbReference>
<name>A0A859FK10_9BACI</name>
<dbReference type="GO" id="GO:0003700">
    <property type="term" value="F:DNA-binding transcription factor activity"/>
    <property type="evidence" value="ECO:0007669"/>
    <property type="project" value="InterPro"/>
</dbReference>
<evidence type="ECO:0000313" key="5">
    <source>
        <dbReference type="EMBL" id="QKS73145.1"/>
    </source>
</evidence>
<dbReference type="GO" id="GO:0043565">
    <property type="term" value="F:sequence-specific DNA binding"/>
    <property type="evidence" value="ECO:0007669"/>
    <property type="project" value="InterPro"/>
</dbReference>
<evidence type="ECO:0000256" key="1">
    <source>
        <dbReference type="ARBA" id="ARBA00023015"/>
    </source>
</evidence>
<dbReference type="PROSITE" id="PS01124">
    <property type="entry name" value="HTH_ARAC_FAMILY_2"/>
    <property type="match status" value="1"/>
</dbReference>
<feature type="domain" description="HTH araC/xylS-type" evidence="4">
    <location>
        <begin position="8"/>
        <end position="106"/>
    </location>
</feature>
<evidence type="ECO:0000256" key="3">
    <source>
        <dbReference type="ARBA" id="ARBA00023163"/>
    </source>
</evidence>
<protein>
    <submittedName>
        <fullName evidence="5">Helix-turn-helix transcriptional regulator</fullName>
    </submittedName>
</protein>
<dbReference type="InterPro" id="IPR018062">
    <property type="entry name" value="HTH_AraC-typ_CS"/>
</dbReference>
<dbReference type="SUPFAM" id="SSF46689">
    <property type="entry name" value="Homeodomain-like"/>
    <property type="match status" value="2"/>
</dbReference>
<dbReference type="PANTHER" id="PTHR47504">
    <property type="entry name" value="RIGHT ORIGIN-BINDING PROTEIN"/>
    <property type="match status" value="1"/>
</dbReference>
<keyword evidence="1" id="KW-0805">Transcription regulation</keyword>
<organism evidence="5 6">
    <name type="scientific">Paenalkalicoccus suaedae</name>
    <dbReference type="NCBI Taxonomy" id="2592382"/>
    <lineage>
        <taxon>Bacteria</taxon>
        <taxon>Bacillati</taxon>
        <taxon>Bacillota</taxon>
        <taxon>Bacilli</taxon>
        <taxon>Bacillales</taxon>
        <taxon>Bacillaceae</taxon>
        <taxon>Paenalkalicoccus</taxon>
    </lineage>
</organism>
<accession>A0A859FK10</accession>
<dbReference type="Gene3D" id="2.60.120.260">
    <property type="entry name" value="Galactose-binding domain-like"/>
    <property type="match status" value="1"/>
</dbReference>
<keyword evidence="6" id="KW-1185">Reference proteome</keyword>
<dbReference type="SMART" id="SM00342">
    <property type="entry name" value="HTH_ARAC"/>
    <property type="match status" value="1"/>
</dbReference>
<evidence type="ECO:0000259" key="4">
    <source>
        <dbReference type="PROSITE" id="PS01124"/>
    </source>
</evidence>
<dbReference type="Proteomes" id="UP000318138">
    <property type="component" value="Chromosome"/>
</dbReference>
<dbReference type="AlphaFoldDB" id="A0A859FK10"/>
<dbReference type="EMBL" id="CP041372">
    <property type="protein sequence ID" value="QKS73145.1"/>
    <property type="molecule type" value="Genomic_DNA"/>
</dbReference>
<dbReference type="InterPro" id="IPR050959">
    <property type="entry name" value="MarA-like"/>
</dbReference>
<dbReference type="Pfam" id="PF12833">
    <property type="entry name" value="HTH_18"/>
    <property type="match status" value="1"/>
</dbReference>
<keyword evidence="2" id="KW-0238">DNA-binding</keyword>
<proteinExistence type="predicted"/>
<dbReference type="InterPro" id="IPR018060">
    <property type="entry name" value="HTH_AraC"/>
</dbReference>
<dbReference type="Gene3D" id="1.10.10.60">
    <property type="entry name" value="Homeodomain-like"/>
    <property type="match status" value="2"/>
</dbReference>
<dbReference type="PROSITE" id="PS00041">
    <property type="entry name" value="HTH_ARAC_FAMILY_1"/>
    <property type="match status" value="1"/>
</dbReference>
<sequence length="294" mass="33571">MSEQNVLKRSINYIEENLQEDLSLEGLAKYAGYSKYHYHRKFMKHIGVSVMEYVRYRRLAIASQLLLYTDERILDIALALRFETQESFSRAFKKRYQLAPGQYRRLLSHLTKQKEETGMVADQQIKGWVLSGSHPYNYGIGVDRAVVHKGRASGYLKHTSTEEHGGFGTMMQEFQAKHYREKRIRLSAFIKSEGVGVSAGLWMRIDNTLGEVLQFDNMSDRPITGSNEWTYCSIVLDVPDNASIIAFGILLNGPGSLWIDSISFDEVDTSIATTNLDFQAMTPEEPVNLSFEEE</sequence>
<gene>
    <name evidence="5" type="ORF">FLK61_24260</name>
</gene>
<reference evidence="6" key="1">
    <citation type="submission" date="2019-07" db="EMBL/GenBank/DDBJ databases">
        <title>Bacillus alkalisoli sp. nov. isolated from saline soil.</title>
        <authorList>
            <person name="Sun J.-Q."/>
            <person name="Xu L."/>
        </authorList>
    </citation>
    <scope>NUCLEOTIDE SEQUENCE [LARGE SCALE GENOMIC DNA]</scope>
    <source>
        <strain evidence="6">M4U3P1</strain>
    </source>
</reference>
<evidence type="ECO:0000256" key="2">
    <source>
        <dbReference type="ARBA" id="ARBA00023125"/>
    </source>
</evidence>
<evidence type="ECO:0000313" key="6">
    <source>
        <dbReference type="Proteomes" id="UP000318138"/>
    </source>
</evidence>
<dbReference type="KEGG" id="psua:FLK61_24260"/>